<accession>A0ABY6BAA4</accession>
<evidence type="ECO:0000313" key="2">
    <source>
        <dbReference type="EMBL" id="UXI66993.1"/>
    </source>
</evidence>
<dbReference type="Proteomes" id="UP001064632">
    <property type="component" value="Chromosome"/>
</dbReference>
<keyword evidence="3" id="KW-1185">Reference proteome</keyword>
<evidence type="ECO:0000256" key="1">
    <source>
        <dbReference type="SAM" id="SignalP"/>
    </source>
</evidence>
<gene>
    <name evidence="2" type="ORF">N4264_19895</name>
</gene>
<evidence type="ECO:0008006" key="4">
    <source>
        <dbReference type="Google" id="ProtNLM"/>
    </source>
</evidence>
<dbReference type="RefSeq" id="WP_261693969.1">
    <property type="nucleotide sequence ID" value="NZ_CP104694.1"/>
</dbReference>
<feature type="signal peptide" evidence="1">
    <location>
        <begin position="1"/>
        <end position="23"/>
    </location>
</feature>
<reference evidence="2" key="1">
    <citation type="submission" date="2022-09" db="EMBL/GenBank/DDBJ databases">
        <title>Tahibacter sp. nov., isolated from a fresh water.</title>
        <authorList>
            <person name="Baek J.H."/>
            <person name="Lee J.K."/>
            <person name="Kim J.M."/>
            <person name="Jeon C.O."/>
        </authorList>
    </citation>
    <scope>NUCLEOTIDE SEQUENCE</scope>
    <source>
        <strain evidence="2">W38</strain>
    </source>
</reference>
<name>A0ABY6BAA4_9GAMM</name>
<keyword evidence="1" id="KW-0732">Signal</keyword>
<protein>
    <recommendedName>
        <fullName evidence="4">PsbP protein</fullName>
    </recommendedName>
</protein>
<organism evidence="2 3">
    <name type="scientific">Tahibacter amnicola</name>
    <dbReference type="NCBI Taxonomy" id="2976241"/>
    <lineage>
        <taxon>Bacteria</taxon>
        <taxon>Pseudomonadati</taxon>
        <taxon>Pseudomonadota</taxon>
        <taxon>Gammaproteobacteria</taxon>
        <taxon>Lysobacterales</taxon>
        <taxon>Rhodanobacteraceae</taxon>
        <taxon>Tahibacter</taxon>
    </lineage>
</organism>
<dbReference type="EMBL" id="CP104694">
    <property type="protein sequence ID" value="UXI66993.1"/>
    <property type="molecule type" value="Genomic_DNA"/>
</dbReference>
<sequence>MKRSFRTLLAATTFLATLAQANAGNGNFALNGGLINFTAPSEWPVIMQMSEGNPQVIAFQVKDPADTGTGEASRVSVTTRKIDDAQAFQQFVNTSLEKARQTPGYEHQTKSDSNTLRYTGLNAKTKYAYRENYFYKNGVAVQLRCVHPLLKETTSAWLNAFEQGCDQIATSLQK</sequence>
<feature type="chain" id="PRO_5045583182" description="PsbP protein" evidence="1">
    <location>
        <begin position="24"/>
        <end position="174"/>
    </location>
</feature>
<proteinExistence type="predicted"/>
<evidence type="ECO:0000313" key="3">
    <source>
        <dbReference type="Proteomes" id="UP001064632"/>
    </source>
</evidence>